<gene>
    <name evidence="1" type="ORF">B0A65_14015</name>
</gene>
<keyword evidence="2" id="KW-1185">Reference proteome</keyword>
<name>A0ABX4BPT7_FLAFR</name>
<sequence>MTSIDFDCGHERDARASGDKSGFENVKLFYAWDSDYMKENKLKTDKIKENPEAEYIIWKYNDGKLDNVFLFGSAKDNFLNLLVYSTIWDEAKKVLFLENLYQLNK</sequence>
<accession>A0ABX4BPT7</accession>
<protein>
    <submittedName>
        <fullName evidence="1">Uncharacterized protein</fullName>
    </submittedName>
</protein>
<comment type="caution">
    <text evidence="1">The sequence shown here is derived from an EMBL/GenBank/DDBJ whole genome shotgun (WGS) entry which is preliminary data.</text>
</comment>
<dbReference type="Proteomes" id="UP000198382">
    <property type="component" value="Unassembled WGS sequence"/>
</dbReference>
<evidence type="ECO:0000313" key="2">
    <source>
        <dbReference type="Proteomes" id="UP000198382"/>
    </source>
</evidence>
<organism evidence="1 2">
    <name type="scientific">Flavobacterium frigidimaris</name>
    <dbReference type="NCBI Taxonomy" id="262320"/>
    <lineage>
        <taxon>Bacteria</taxon>
        <taxon>Pseudomonadati</taxon>
        <taxon>Bacteroidota</taxon>
        <taxon>Flavobacteriia</taxon>
        <taxon>Flavobacteriales</taxon>
        <taxon>Flavobacteriaceae</taxon>
        <taxon>Flavobacterium</taxon>
    </lineage>
</organism>
<evidence type="ECO:0000313" key="1">
    <source>
        <dbReference type="EMBL" id="OXA78272.1"/>
    </source>
</evidence>
<proteinExistence type="predicted"/>
<dbReference type="RefSeq" id="WP_074656654.1">
    <property type="nucleotide sequence ID" value="NZ_MUGV01000022.1"/>
</dbReference>
<reference evidence="1 2" key="1">
    <citation type="submission" date="2016-11" db="EMBL/GenBank/DDBJ databases">
        <title>Whole genomes of Flavobacteriaceae.</title>
        <authorList>
            <person name="Stine C."/>
            <person name="Li C."/>
            <person name="Tadesse D."/>
        </authorList>
    </citation>
    <scope>NUCLEOTIDE SEQUENCE [LARGE SCALE GENOMIC DNA]</scope>
    <source>
        <strain evidence="1 2">DSM 15937</strain>
    </source>
</reference>
<dbReference type="EMBL" id="MUGV01000022">
    <property type="protein sequence ID" value="OXA78272.1"/>
    <property type="molecule type" value="Genomic_DNA"/>
</dbReference>